<dbReference type="InParanoid" id="A0A2K1IN45"/>
<dbReference type="Proteomes" id="UP000006727">
    <property type="component" value="Chromosome 22"/>
</dbReference>
<sequence length="82" mass="9372">MPLVLTQIALLLKCFDDDDRDSQRSSSEILEAGLFKEGSPQKNCAKPPVYYNRIQTCYSRIDLELGHFSQFAQELILESQMS</sequence>
<proteinExistence type="predicted"/>
<gene>
    <name evidence="1" type="ORF">PHYPA_027010</name>
</gene>
<reference evidence="1 3" key="2">
    <citation type="journal article" date="2018" name="Plant J.">
        <title>The Physcomitrella patens chromosome-scale assembly reveals moss genome structure and evolution.</title>
        <authorList>
            <person name="Lang D."/>
            <person name="Ullrich K.K."/>
            <person name="Murat F."/>
            <person name="Fuchs J."/>
            <person name="Jenkins J."/>
            <person name="Haas F.B."/>
            <person name="Piednoel M."/>
            <person name="Gundlach H."/>
            <person name="Van Bel M."/>
            <person name="Meyberg R."/>
            <person name="Vives C."/>
            <person name="Morata J."/>
            <person name="Symeonidi A."/>
            <person name="Hiss M."/>
            <person name="Muchero W."/>
            <person name="Kamisugi Y."/>
            <person name="Saleh O."/>
            <person name="Blanc G."/>
            <person name="Decker E.L."/>
            <person name="van Gessel N."/>
            <person name="Grimwood J."/>
            <person name="Hayes R.D."/>
            <person name="Graham S.W."/>
            <person name="Gunter L.E."/>
            <person name="McDaniel S.F."/>
            <person name="Hoernstein S.N.W."/>
            <person name="Larsson A."/>
            <person name="Li F.W."/>
            <person name="Perroud P.F."/>
            <person name="Phillips J."/>
            <person name="Ranjan P."/>
            <person name="Rokshar D.S."/>
            <person name="Rothfels C.J."/>
            <person name="Schneider L."/>
            <person name="Shu S."/>
            <person name="Stevenson D.W."/>
            <person name="Thummler F."/>
            <person name="Tillich M."/>
            <person name="Villarreal Aguilar J.C."/>
            <person name="Widiez T."/>
            <person name="Wong G.K."/>
            <person name="Wymore A."/>
            <person name="Zhang Y."/>
            <person name="Zimmer A.D."/>
            <person name="Quatrano R.S."/>
            <person name="Mayer K.F.X."/>
            <person name="Goodstein D."/>
            <person name="Casacuberta J.M."/>
            <person name="Vandepoele K."/>
            <person name="Reski R."/>
            <person name="Cuming A.C."/>
            <person name="Tuskan G.A."/>
            <person name="Maumus F."/>
            <person name="Salse J."/>
            <person name="Schmutz J."/>
            <person name="Rensing S.A."/>
        </authorList>
    </citation>
    <scope>NUCLEOTIDE SEQUENCE [LARGE SCALE GENOMIC DNA]</scope>
    <source>
        <strain evidence="2 3">cv. Gransden 2004</strain>
    </source>
</reference>
<evidence type="ECO:0000313" key="1">
    <source>
        <dbReference type="EMBL" id="PNR30694.1"/>
    </source>
</evidence>
<dbReference type="Gramene" id="Pp3c22_11180V3.1">
    <property type="protein sequence ID" value="PAC:32905331.CDS.1"/>
    <property type="gene ID" value="Pp3c22_11180"/>
</dbReference>
<reference evidence="2" key="3">
    <citation type="submission" date="2020-12" db="UniProtKB">
        <authorList>
            <consortium name="EnsemblPlants"/>
        </authorList>
    </citation>
    <scope>IDENTIFICATION</scope>
</reference>
<organism evidence="1">
    <name type="scientific">Physcomitrium patens</name>
    <name type="common">Spreading-leaved earth moss</name>
    <name type="synonym">Physcomitrella patens</name>
    <dbReference type="NCBI Taxonomy" id="3218"/>
    <lineage>
        <taxon>Eukaryota</taxon>
        <taxon>Viridiplantae</taxon>
        <taxon>Streptophyta</taxon>
        <taxon>Embryophyta</taxon>
        <taxon>Bryophyta</taxon>
        <taxon>Bryophytina</taxon>
        <taxon>Bryopsida</taxon>
        <taxon>Funariidae</taxon>
        <taxon>Funariales</taxon>
        <taxon>Funariaceae</taxon>
        <taxon>Physcomitrium</taxon>
    </lineage>
</organism>
<evidence type="ECO:0000313" key="2">
    <source>
        <dbReference type="EnsemblPlants" id="PAC:32905331.CDS.1"/>
    </source>
</evidence>
<dbReference type="EMBL" id="ABEU02000022">
    <property type="protein sequence ID" value="PNR30694.1"/>
    <property type="molecule type" value="Genomic_DNA"/>
</dbReference>
<accession>A0A2K1IN45</accession>
<dbReference type="EnsemblPlants" id="Pp3c22_11180V3.1">
    <property type="protein sequence ID" value="PAC:32905331.CDS.1"/>
    <property type="gene ID" value="Pp3c22_11180"/>
</dbReference>
<name>A0A2K1IN45_PHYPA</name>
<keyword evidence="3" id="KW-1185">Reference proteome</keyword>
<protein>
    <submittedName>
        <fullName evidence="1 2">Uncharacterized protein</fullName>
    </submittedName>
</protein>
<reference evidence="1 3" key="1">
    <citation type="journal article" date="2008" name="Science">
        <title>The Physcomitrella genome reveals evolutionary insights into the conquest of land by plants.</title>
        <authorList>
            <person name="Rensing S."/>
            <person name="Lang D."/>
            <person name="Zimmer A."/>
            <person name="Terry A."/>
            <person name="Salamov A."/>
            <person name="Shapiro H."/>
            <person name="Nishiyama T."/>
            <person name="Perroud P.-F."/>
            <person name="Lindquist E."/>
            <person name="Kamisugi Y."/>
            <person name="Tanahashi T."/>
            <person name="Sakakibara K."/>
            <person name="Fujita T."/>
            <person name="Oishi K."/>
            <person name="Shin-I T."/>
            <person name="Kuroki Y."/>
            <person name="Toyoda A."/>
            <person name="Suzuki Y."/>
            <person name="Hashimoto A."/>
            <person name="Yamaguchi K."/>
            <person name="Sugano A."/>
            <person name="Kohara Y."/>
            <person name="Fujiyama A."/>
            <person name="Anterola A."/>
            <person name="Aoki S."/>
            <person name="Ashton N."/>
            <person name="Barbazuk W.B."/>
            <person name="Barker E."/>
            <person name="Bennetzen J."/>
            <person name="Bezanilla M."/>
            <person name="Blankenship R."/>
            <person name="Cho S.H."/>
            <person name="Dutcher S."/>
            <person name="Estelle M."/>
            <person name="Fawcett J.A."/>
            <person name="Gundlach H."/>
            <person name="Hanada K."/>
            <person name="Heyl A."/>
            <person name="Hicks K.A."/>
            <person name="Hugh J."/>
            <person name="Lohr M."/>
            <person name="Mayer K."/>
            <person name="Melkozernov A."/>
            <person name="Murata T."/>
            <person name="Nelson D."/>
            <person name="Pils B."/>
            <person name="Prigge M."/>
            <person name="Reiss B."/>
            <person name="Renner T."/>
            <person name="Rombauts S."/>
            <person name="Rushton P."/>
            <person name="Sanderfoot A."/>
            <person name="Schween G."/>
            <person name="Shiu S.-H."/>
            <person name="Stueber K."/>
            <person name="Theodoulou F.L."/>
            <person name="Tu H."/>
            <person name="Van de Peer Y."/>
            <person name="Verrier P.J."/>
            <person name="Waters E."/>
            <person name="Wood A."/>
            <person name="Yang L."/>
            <person name="Cove D."/>
            <person name="Cuming A."/>
            <person name="Hasebe M."/>
            <person name="Lucas S."/>
            <person name="Mishler D.B."/>
            <person name="Reski R."/>
            <person name="Grigoriev I."/>
            <person name="Quatrano R.S."/>
            <person name="Boore J.L."/>
        </authorList>
    </citation>
    <scope>NUCLEOTIDE SEQUENCE [LARGE SCALE GENOMIC DNA]</scope>
    <source>
        <strain evidence="2 3">cv. Gransden 2004</strain>
    </source>
</reference>
<dbReference type="AlphaFoldDB" id="A0A2K1IN45"/>
<evidence type="ECO:0000313" key="3">
    <source>
        <dbReference type="Proteomes" id="UP000006727"/>
    </source>
</evidence>